<evidence type="ECO:0000256" key="4">
    <source>
        <dbReference type="ARBA" id="ARBA00022606"/>
    </source>
</evidence>
<evidence type="ECO:0000256" key="1">
    <source>
        <dbReference type="ARBA" id="ARBA00002479"/>
    </source>
</evidence>
<dbReference type="InterPro" id="IPR003018">
    <property type="entry name" value="GAF"/>
</dbReference>
<dbReference type="SUPFAM" id="SSF55781">
    <property type="entry name" value="GAF domain-like"/>
    <property type="match status" value="2"/>
</dbReference>
<evidence type="ECO:0000259" key="12">
    <source>
        <dbReference type="PROSITE" id="PS50109"/>
    </source>
</evidence>
<evidence type="ECO:0000259" key="11">
    <source>
        <dbReference type="PROSITE" id="PS50046"/>
    </source>
</evidence>
<dbReference type="InterPro" id="IPR005467">
    <property type="entry name" value="His_kinase_dom"/>
</dbReference>
<dbReference type="SUPFAM" id="SSF55874">
    <property type="entry name" value="ATPase domain of HSP90 chaperone/DNA topoisomerase II/histidine kinase"/>
    <property type="match status" value="1"/>
</dbReference>
<dbReference type="SUPFAM" id="SSF55785">
    <property type="entry name" value="PYP-like sensor domain (PAS domain)"/>
    <property type="match status" value="3"/>
</dbReference>
<dbReference type="InterPro" id="IPR036890">
    <property type="entry name" value="HATPase_C_sf"/>
</dbReference>
<reference evidence="16" key="1">
    <citation type="journal article" date="2024" name="IScience">
        <title>Strigolactones Initiate the Formation of Haustorium-like Structures in Castilleja.</title>
        <authorList>
            <person name="Buerger M."/>
            <person name="Peterson D."/>
            <person name="Chory J."/>
        </authorList>
    </citation>
    <scope>NUCLEOTIDE SEQUENCE [LARGE SCALE GENOMIC DNA]</scope>
</reference>
<feature type="domain" description="Histidine kinase" evidence="12">
    <location>
        <begin position="874"/>
        <end position="1092"/>
    </location>
</feature>
<feature type="domain" description="PAS" evidence="13">
    <location>
        <begin position="734"/>
        <end position="812"/>
    </location>
</feature>
<dbReference type="Gene3D" id="3.30.450.270">
    <property type="match status" value="1"/>
</dbReference>
<dbReference type="InterPro" id="IPR013515">
    <property type="entry name" value="Phytochrome_cen-reg"/>
</dbReference>
<feature type="region of interest" description="Disordered" evidence="10">
    <location>
        <begin position="1"/>
        <end position="27"/>
    </location>
</feature>
<dbReference type="InterPro" id="IPR016132">
    <property type="entry name" value="Phyto_chromo_attachment"/>
</dbReference>
<evidence type="ECO:0000313" key="15">
    <source>
        <dbReference type="EMBL" id="KAL3615162.1"/>
    </source>
</evidence>
<dbReference type="Pfam" id="PF02518">
    <property type="entry name" value="HATPase_c"/>
    <property type="match status" value="1"/>
</dbReference>
<evidence type="ECO:0000256" key="6">
    <source>
        <dbReference type="ARBA" id="ARBA00022991"/>
    </source>
</evidence>
<dbReference type="SMART" id="SM00387">
    <property type="entry name" value="HATPase_c"/>
    <property type="match status" value="1"/>
</dbReference>
<dbReference type="Pfam" id="PF00989">
    <property type="entry name" value="PAS"/>
    <property type="match status" value="2"/>
</dbReference>
<dbReference type="CDD" id="cd00082">
    <property type="entry name" value="HisKA"/>
    <property type="match status" value="1"/>
</dbReference>
<gene>
    <name evidence="15" type="ORF">CASFOL_040823</name>
</gene>
<dbReference type="InterPro" id="IPR000700">
    <property type="entry name" value="PAS-assoc_C"/>
</dbReference>
<dbReference type="EMBL" id="JAVIJP010000100">
    <property type="protein sequence ID" value="KAL3615162.1"/>
    <property type="molecule type" value="Genomic_DNA"/>
</dbReference>
<dbReference type="InterPro" id="IPR013767">
    <property type="entry name" value="PAS_fold"/>
</dbReference>
<organism evidence="15 16">
    <name type="scientific">Castilleja foliolosa</name>
    <dbReference type="NCBI Taxonomy" id="1961234"/>
    <lineage>
        <taxon>Eukaryota</taxon>
        <taxon>Viridiplantae</taxon>
        <taxon>Streptophyta</taxon>
        <taxon>Embryophyta</taxon>
        <taxon>Tracheophyta</taxon>
        <taxon>Spermatophyta</taxon>
        <taxon>Magnoliopsida</taxon>
        <taxon>eudicotyledons</taxon>
        <taxon>Gunneridae</taxon>
        <taxon>Pentapetalae</taxon>
        <taxon>asterids</taxon>
        <taxon>lamiids</taxon>
        <taxon>Lamiales</taxon>
        <taxon>Orobanchaceae</taxon>
        <taxon>Pedicularideae</taxon>
        <taxon>Castillejinae</taxon>
        <taxon>Castilleja</taxon>
    </lineage>
</organism>
<dbReference type="PROSITE" id="PS50112">
    <property type="entry name" value="PAS"/>
    <property type="match status" value="2"/>
</dbReference>
<evidence type="ECO:0000256" key="10">
    <source>
        <dbReference type="SAM" id="MobiDB-lite"/>
    </source>
</evidence>
<dbReference type="InterPro" id="IPR001294">
    <property type="entry name" value="Phytochrome"/>
</dbReference>
<comment type="caution">
    <text evidence="15">The sequence shown here is derived from an EMBL/GenBank/DDBJ whole genome shotgun (WGS) entry which is preliminary data.</text>
</comment>
<feature type="domain" description="Phytochrome chromophore attachment site" evidence="11">
    <location>
        <begin position="218"/>
        <end position="379"/>
    </location>
</feature>
<feature type="domain" description="PAC" evidence="14">
    <location>
        <begin position="674"/>
        <end position="730"/>
    </location>
</feature>
<dbReference type="Pfam" id="PF01590">
    <property type="entry name" value="GAF"/>
    <property type="match status" value="1"/>
</dbReference>
<comment type="function">
    <text evidence="1">Regulatory photoreceptor which exists in two forms that are reversibly interconvertible by light: the Pr form that absorbs maximally in the red region of the spectrum and the Pfr form that absorbs maximally in the far-red region. Photoconversion of Pr to Pfr induces an array of morphogenic responses, whereas reconversion of Pfr to Pr cancels the induction of those responses. Pfr controls the expression of a number of nuclear genes including those encoding the small subunit of ribulose-bisphosphate carboxylase, chlorophyll A/B binding protein, protochlorophyllide reductase, rRNA, etc. It also controls the expression of its own gene(s) in a negative feedback fashion.</text>
</comment>
<evidence type="ECO:0000259" key="14">
    <source>
        <dbReference type="PROSITE" id="PS50113"/>
    </source>
</evidence>
<dbReference type="InterPro" id="IPR013654">
    <property type="entry name" value="PAS_2"/>
</dbReference>
<dbReference type="InterPro" id="IPR043150">
    <property type="entry name" value="Phytochrome_PHY_sf"/>
</dbReference>
<keyword evidence="9" id="KW-0675">Receptor</keyword>
<keyword evidence="5" id="KW-0677">Repeat</keyword>
<dbReference type="InterPro" id="IPR029016">
    <property type="entry name" value="GAF-like_dom_sf"/>
</dbReference>
<dbReference type="SMART" id="SM00065">
    <property type="entry name" value="GAF"/>
    <property type="match status" value="1"/>
</dbReference>
<comment type="similarity">
    <text evidence="2">Belongs to the phytochrome family.</text>
</comment>
<dbReference type="Proteomes" id="UP001632038">
    <property type="component" value="Unassembled WGS sequence"/>
</dbReference>
<accession>A0ABD3BCX2</accession>
<dbReference type="SMART" id="SM00091">
    <property type="entry name" value="PAS"/>
    <property type="match status" value="2"/>
</dbReference>
<keyword evidence="4" id="KW-0716">Sensory transduction</keyword>
<evidence type="ECO:0000256" key="5">
    <source>
        <dbReference type="ARBA" id="ARBA00022737"/>
    </source>
</evidence>
<dbReference type="Gene3D" id="3.30.565.10">
    <property type="entry name" value="Histidine kinase-like ATPase, C-terminal domain"/>
    <property type="match status" value="1"/>
</dbReference>
<keyword evidence="7" id="KW-0805">Transcription regulation</keyword>
<keyword evidence="16" id="KW-1185">Reference proteome</keyword>
<dbReference type="NCBIfam" id="TIGR00229">
    <property type="entry name" value="sensory_box"/>
    <property type="match status" value="1"/>
</dbReference>
<dbReference type="InterPro" id="IPR003594">
    <property type="entry name" value="HATPase_dom"/>
</dbReference>
<dbReference type="Pfam" id="PF00512">
    <property type="entry name" value="HisKA"/>
    <property type="match status" value="1"/>
</dbReference>
<dbReference type="CDD" id="cd00130">
    <property type="entry name" value="PAS"/>
    <property type="match status" value="2"/>
</dbReference>
<dbReference type="Pfam" id="PF08446">
    <property type="entry name" value="PAS_2"/>
    <property type="match status" value="1"/>
</dbReference>
<evidence type="ECO:0000313" key="16">
    <source>
        <dbReference type="Proteomes" id="UP001632038"/>
    </source>
</evidence>
<dbReference type="Gene3D" id="3.30.450.40">
    <property type="match status" value="1"/>
</dbReference>
<evidence type="ECO:0008006" key="17">
    <source>
        <dbReference type="Google" id="ProtNLM"/>
    </source>
</evidence>
<dbReference type="GO" id="GO:0009881">
    <property type="term" value="F:photoreceptor activity"/>
    <property type="evidence" value="ECO:0007669"/>
    <property type="project" value="UniProtKB-KW"/>
</dbReference>
<dbReference type="FunFam" id="3.30.450.270:FF:000001">
    <property type="entry name" value="Phytochrome"/>
    <property type="match status" value="1"/>
</dbReference>
<dbReference type="InterPro" id="IPR000014">
    <property type="entry name" value="PAS"/>
</dbReference>
<keyword evidence="6" id="KW-0157">Chromophore</keyword>
<dbReference type="Pfam" id="PF00360">
    <property type="entry name" value="PHY"/>
    <property type="match status" value="1"/>
</dbReference>
<dbReference type="PRINTS" id="PR01033">
    <property type="entry name" value="PHYTOCHROME"/>
</dbReference>
<keyword evidence="8" id="KW-0804">Transcription</keyword>
<evidence type="ECO:0000256" key="2">
    <source>
        <dbReference type="ARBA" id="ARBA00008235"/>
    </source>
</evidence>
<dbReference type="InterPro" id="IPR013516">
    <property type="entry name" value="Phyto_chromo_BS"/>
</dbReference>
<evidence type="ECO:0000259" key="13">
    <source>
        <dbReference type="PROSITE" id="PS50112"/>
    </source>
</evidence>
<dbReference type="InterPro" id="IPR003661">
    <property type="entry name" value="HisK_dim/P_dom"/>
</dbReference>
<dbReference type="PROSITE" id="PS50113">
    <property type="entry name" value="PAC"/>
    <property type="match status" value="1"/>
</dbReference>
<proteinExistence type="inferred from homology"/>
<dbReference type="PROSITE" id="PS00245">
    <property type="entry name" value="PHYTOCHROME_1"/>
    <property type="match status" value="1"/>
</dbReference>
<dbReference type="PROSITE" id="PS50046">
    <property type="entry name" value="PHYTOCHROME_2"/>
    <property type="match status" value="1"/>
</dbReference>
<evidence type="ECO:0000256" key="7">
    <source>
        <dbReference type="ARBA" id="ARBA00023015"/>
    </source>
</evidence>
<sequence length="1097" mass="122011">MESKDENPTPPRNGGRSPSAAFKQEFSETSTAHFNADAQLMSEFEKSGTSGKSFDYFKSVPHAAQALRSDEKLSAYLSKIQRGSFVQSVGCTLAITGPRDFKIVAHSENCYEMLGVPDLVGPGLIGTDARNLFTLSSVSSLSKALGFVNLSFQNPIWVYSFANRKSFYAILHKNDVGVIIDLEPAKDGHPSAIHAGAAHSQKLAVRAISRLQSLPGGSIGILCDAVVEEVQKLTGYDRVMVYKFHEDDHGEVISEIRRTDLEPYLGLHYPATDIPQVARHLFKRSRVRMICDCNSEPVKIVQSPELVKPISLINSTLRAPHDCHVEYMTNMRSIASLVLAIIVNGVGSSTRLWGLVVCHHTAPRHIPFPLRYAAEFLVQAFSVQLHLEMQMAARLSEKRILRMQTLLCSMLLRDTPHGIITQSPSIMDLVKCDGAALYYKGKSWLVGVTPDESQLKDIVGWLMTRQGDYTGMCTECLADAGYPEAVSLGDAVCGMAAARINSSDFLFWFRSHTAKEVKWGGAKHHLDDEDDGGKMHPRTSFSTFLEVVKGRSLPWEPAEIDVVHSLQLIMRNSIWEIEEGGGIRQVRYSKPEDEVDELASVAVGMGKLIESGAAPIFGVDSSGLINGWNAYMCELTGLNASKAFGKLLVDIVHEDLREVVEALINKALQGQEEKNVEVKLVKFGENKPNSFVYLRISSCTSRDYQKDVVGVCFIGQDITAEKTVIDKFIRLKGDYESIVESLSDLIPPIFVSDENAHCSEWNAVMENLTGYTRQEMVGKLLPGEVFGSLCKLKDETLLTKFSILLHKAIAGHETPGKLRFGFYDQRGEFVEMHLTVNKKVNKSGRVVGCLCFLQTIVVKNEKDDFMDDDNELAYLREEMKNPLRGISFTHQLLESSSASDDQKQLLDTSGSGEKQILSIIDNAGLGNLELGEMVLKEEEFLLGNVINAIVSQAMIFLREKNLRLVNDITEEIKNMRLCGDEIKLQSALSDFLVCIAHYAPSTDGWVEIKVSHVFKLVKDGIEFVHLQFRMVHPGQGLPQDLIEDMFGWENCKTRQGVALNVSRKIVSKMNGDVCYIKDQNESYFRVNVELKAGRNQD</sequence>
<dbReference type="PANTHER" id="PTHR47876">
    <property type="entry name" value="OS08G0260000 PROTEIN"/>
    <property type="match status" value="1"/>
</dbReference>
<evidence type="ECO:0000256" key="9">
    <source>
        <dbReference type="ARBA" id="ARBA00023170"/>
    </source>
</evidence>
<dbReference type="AlphaFoldDB" id="A0ABD3BCX2"/>
<dbReference type="PANTHER" id="PTHR47876:SF3">
    <property type="entry name" value="PHYTOCHROME 1"/>
    <property type="match status" value="1"/>
</dbReference>
<keyword evidence="3" id="KW-0600">Photoreceptor protein</keyword>
<evidence type="ECO:0000256" key="8">
    <source>
        <dbReference type="ARBA" id="ARBA00023163"/>
    </source>
</evidence>
<dbReference type="SMART" id="SM00388">
    <property type="entry name" value="HisKA"/>
    <property type="match status" value="1"/>
</dbReference>
<evidence type="ECO:0000256" key="3">
    <source>
        <dbReference type="ARBA" id="ARBA00022543"/>
    </source>
</evidence>
<dbReference type="PROSITE" id="PS50109">
    <property type="entry name" value="HIS_KIN"/>
    <property type="match status" value="1"/>
</dbReference>
<dbReference type="Gene3D" id="3.30.450.20">
    <property type="entry name" value="PAS domain"/>
    <property type="match status" value="3"/>
</dbReference>
<feature type="domain" description="PAS" evidence="13">
    <location>
        <begin position="607"/>
        <end position="671"/>
    </location>
</feature>
<protein>
    <recommendedName>
        <fullName evidence="17">Phytochrome</fullName>
    </recommendedName>
</protein>
<dbReference type="InterPro" id="IPR035965">
    <property type="entry name" value="PAS-like_dom_sf"/>
</dbReference>
<name>A0ABD3BCX2_9LAMI</name>